<accession>A0ABP9IKA8</accession>
<name>A0ABP9IKA8_9ACTN</name>
<keyword evidence="3" id="KW-1185">Reference proteome</keyword>
<proteinExistence type="predicted"/>
<feature type="compositionally biased region" description="Low complexity" evidence="1">
    <location>
        <begin position="24"/>
        <end position="36"/>
    </location>
</feature>
<evidence type="ECO:0000313" key="3">
    <source>
        <dbReference type="Proteomes" id="UP001500610"/>
    </source>
</evidence>
<dbReference type="EMBL" id="BAABIV010000021">
    <property type="protein sequence ID" value="GAA4999380.1"/>
    <property type="molecule type" value="Genomic_DNA"/>
</dbReference>
<evidence type="ECO:0000313" key="2">
    <source>
        <dbReference type="EMBL" id="GAA4999380.1"/>
    </source>
</evidence>
<gene>
    <name evidence="2" type="ORF">GCM10023257_48900</name>
</gene>
<evidence type="ECO:0000256" key="1">
    <source>
        <dbReference type="SAM" id="MobiDB-lite"/>
    </source>
</evidence>
<comment type="caution">
    <text evidence="2">The sequence shown here is derived from an EMBL/GenBank/DDBJ whole genome shotgun (WGS) entry which is preliminary data.</text>
</comment>
<organism evidence="2 3">
    <name type="scientific">Streptomyces hyderabadensis</name>
    <dbReference type="NCBI Taxonomy" id="598549"/>
    <lineage>
        <taxon>Bacteria</taxon>
        <taxon>Bacillati</taxon>
        <taxon>Actinomycetota</taxon>
        <taxon>Actinomycetes</taxon>
        <taxon>Kitasatosporales</taxon>
        <taxon>Streptomycetaceae</taxon>
        <taxon>Streptomyces</taxon>
    </lineage>
</organism>
<reference evidence="3" key="1">
    <citation type="journal article" date="2019" name="Int. J. Syst. Evol. Microbiol.">
        <title>The Global Catalogue of Microorganisms (GCM) 10K type strain sequencing project: providing services to taxonomists for standard genome sequencing and annotation.</title>
        <authorList>
            <consortium name="The Broad Institute Genomics Platform"/>
            <consortium name="The Broad Institute Genome Sequencing Center for Infectious Disease"/>
            <person name="Wu L."/>
            <person name="Ma J."/>
        </authorList>
    </citation>
    <scope>NUCLEOTIDE SEQUENCE [LARGE SCALE GENOMIC DNA]</scope>
    <source>
        <strain evidence="3">JCM 17657</strain>
    </source>
</reference>
<protein>
    <submittedName>
        <fullName evidence="2">Uncharacterized protein</fullName>
    </submittedName>
</protein>
<sequence length="75" mass="7390">MTGWANAGKSTACPAHPEAPPAPRASQASQASHASQGTGGHHTAPTEGDGMANKIEIRPLDKKETTGDSGGNGGA</sequence>
<feature type="compositionally biased region" description="Basic and acidic residues" evidence="1">
    <location>
        <begin position="55"/>
        <end position="66"/>
    </location>
</feature>
<feature type="region of interest" description="Disordered" evidence="1">
    <location>
        <begin position="1"/>
        <end position="75"/>
    </location>
</feature>
<dbReference type="Proteomes" id="UP001500610">
    <property type="component" value="Unassembled WGS sequence"/>
</dbReference>